<dbReference type="SMART" id="SM01252">
    <property type="entry name" value="KilA-N"/>
    <property type="match status" value="1"/>
</dbReference>
<evidence type="ECO:0000313" key="3">
    <source>
        <dbReference type="Proteomes" id="UP000002572"/>
    </source>
</evidence>
<dbReference type="PROSITE" id="PS51301">
    <property type="entry name" value="KILA_N"/>
    <property type="match status" value="1"/>
</dbReference>
<dbReference type="STRING" id="653733.Selin_1708"/>
<accession>E6W0U2</accession>
<evidence type="ECO:0000313" key="2">
    <source>
        <dbReference type="EMBL" id="ADU66437.1"/>
    </source>
</evidence>
<dbReference type="InterPro" id="IPR018004">
    <property type="entry name" value="KilA/APSES_HTH"/>
</dbReference>
<dbReference type="AlphaFoldDB" id="E6W0U2"/>
<dbReference type="GO" id="GO:0003677">
    <property type="term" value="F:DNA binding"/>
    <property type="evidence" value="ECO:0007669"/>
    <property type="project" value="UniProtKB-KW"/>
</dbReference>
<dbReference type="RefSeq" id="WP_013506317.1">
    <property type="nucleotide sequence ID" value="NC_014836.1"/>
</dbReference>
<reference evidence="2 3" key="1">
    <citation type="submission" date="2010-12" db="EMBL/GenBank/DDBJ databases">
        <title>Complete sequence of Desulfurispirillum indicum S5.</title>
        <authorList>
            <consortium name="US DOE Joint Genome Institute"/>
            <person name="Lucas S."/>
            <person name="Copeland A."/>
            <person name="Lapidus A."/>
            <person name="Cheng J.-F."/>
            <person name="Goodwin L."/>
            <person name="Pitluck S."/>
            <person name="Chertkov O."/>
            <person name="Held B."/>
            <person name="Detter J.C."/>
            <person name="Han C."/>
            <person name="Tapia R."/>
            <person name="Land M."/>
            <person name="Hauser L."/>
            <person name="Kyrpides N."/>
            <person name="Ivanova N."/>
            <person name="Mikhailova N."/>
            <person name="Haggblom M."/>
            <person name="Rauschenbach I."/>
            <person name="Bini E."/>
            <person name="Woyke T."/>
        </authorList>
    </citation>
    <scope>NUCLEOTIDE SEQUENCE [LARGE SCALE GENOMIC DNA]</scope>
    <source>
        <strain evidence="3">ATCC BAA-1389 / DSM 22839 / S5</strain>
    </source>
</reference>
<keyword evidence="3" id="KW-1185">Reference proteome</keyword>
<organism evidence="2 3">
    <name type="scientific">Desulfurispirillum indicum (strain ATCC BAA-1389 / DSM 22839 / S5)</name>
    <dbReference type="NCBI Taxonomy" id="653733"/>
    <lineage>
        <taxon>Bacteria</taxon>
        <taxon>Pseudomonadati</taxon>
        <taxon>Chrysiogenota</taxon>
        <taxon>Chrysiogenia</taxon>
        <taxon>Chrysiogenales</taxon>
        <taxon>Chrysiogenaceae</taxon>
        <taxon>Desulfurispirillum</taxon>
    </lineage>
</organism>
<dbReference type="HOGENOM" id="CLU_089658_0_0_0"/>
<evidence type="ECO:0000259" key="1">
    <source>
        <dbReference type="PROSITE" id="PS51301"/>
    </source>
</evidence>
<sequence length="276" mass="31268">MKATINAKGTEITVLSKGDEDDFISLTDIARYKNPDEPKDVVKNWMRSRSTIEFLGLWEQLNNPDFKGVEFDSFIHEAGSNAFTLSPQKWIAATNAVGMLSRSGRYGGTFAHKDIAFEFASWVSAEFKLYIIKDYQRLKADENSRISLEWNVNRVISKINYKIHTDAIKDNLIPQLVSKQQQAFAYASEADMLNVALFGKTAREWKEQNPEAKGNMRDEATIQQLIVLSNLESMNAELIKQGIPQNKRLVALNKMAIEQMTSIVGSKAIRRLEKGK</sequence>
<proteinExistence type="predicted"/>
<feature type="domain" description="KilA-N" evidence="1">
    <location>
        <begin position="1"/>
        <end position="138"/>
    </location>
</feature>
<dbReference type="Pfam" id="PF04383">
    <property type="entry name" value="KilA-N"/>
    <property type="match status" value="1"/>
</dbReference>
<dbReference type="OrthoDB" id="9810290at2"/>
<gene>
    <name evidence="2" type="ordered locus">Selin_1708</name>
</gene>
<dbReference type="KEGG" id="din:Selin_1708"/>
<name>E6W0U2_DESIS</name>
<dbReference type="InParanoid" id="E6W0U2"/>
<dbReference type="Proteomes" id="UP000002572">
    <property type="component" value="Chromosome"/>
</dbReference>
<dbReference type="InterPro" id="IPR017880">
    <property type="entry name" value="KilA_N"/>
</dbReference>
<dbReference type="eggNOG" id="COG3561">
    <property type="taxonomic scope" value="Bacteria"/>
</dbReference>
<keyword evidence="2" id="KW-0238">DNA-binding</keyword>
<protein>
    <submittedName>
        <fullName evidence="2">KilA, N-terminal/APSES-type HTH, DNA-binding protein</fullName>
    </submittedName>
</protein>
<dbReference type="EMBL" id="CP002432">
    <property type="protein sequence ID" value="ADU66437.1"/>
    <property type="molecule type" value="Genomic_DNA"/>
</dbReference>